<comment type="caution">
    <text evidence="8">The sequence shown here is derived from an EMBL/GenBank/DDBJ whole genome shotgun (WGS) entry which is preliminary data.</text>
</comment>
<organism evidence="8 9">
    <name type="scientific">Nosema granulosis</name>
    <dbReference type="NCBI Taxonomy" id="83296"/>
    <lineage>
        <taxon>Eukaryota</taxon>
        <taxon>Fungi</taxon>
        <taxon>Fungi incertae sedis</taxon>
        <taxon>Microsporidia</taxon>
        <taxon>Nosematidae</taxon>
        <taxon>Nosema</taxon>
    </lineage>
</organism>
<proteinExistence type="predicted"/>
<keyword evidence="5 6" id="KW-0472">Membrane</keyword>
<feature type="transmembrane region" description="Helical" evidence="6">
    <location>
        <begin position="588"/>
        <end position="608"/>
    </location>
</feature>
<gene>
    <name evidence="8" type="primary">VTC4</name>
    <name evidence="8" type="ORF">NGRA_0920</name>
</gene>
<evidence type="ECO:0000313" key="9">
    <source>
        <dbReference type="Proteomes" id="UP000740883"/>
    </source>
</evidence>
<sequence length="615" mass="72282">MRFQKYLKRNIYKPYRYYYLDYEILKNHIKPDFGPEDEEIFKSMLDENFSRVFGFVDSKQTELNRRCDQLYKSTYTNKLNLKITALSEEMRNFSEFIRINVVGFKKILSRHDKKTQFNLMGEYKSKLKEKIRNLESLDDLIYNSSKVVLKNSKIKTKKESGTTFIRRTDKYWVHKDNINSLKFFILQNLPIYVFTQNKDVQDFESWNKDTHDTKVSSVYLDNENFDLYTDRIHKVQNAEAIRIRWYGSTVPDVVFIERKRHEESWTGESSKKLRFMIHERNVNGFMAGRDVWEDVKSLNGEEVRELYTEIQNKIVQQKLRPVVRTYYKRQAFQLPNDSSVRLSLDTELCMIKETNSSFSWRREDVNTEYPFLQLPKSEIVRFPHGILEIKTQGVDETKPDWINELVSGPLIEHVHKFSKYLHGCAVLYPMISEIPYWLPQMATSIKKDSWDSEEGYKEFENGVLIDIPPKETFNSTLNSTINTLNTTDTINSELISPIDTHGKKIAIPVRVEPKVFFANERTFLSWVQFAIFLGGIGTAMLGLGESKAGFSGIILITVSVIFSFYSLYLYLWRAGMIRKRHPGPYDDIYGPPVLVCVFLLAMALSIIYKFPLKRI</sequence>
<name>A0A9P6H0H1_9MICR</name>
<dbReference type="PANTHER" id="PTHR46140">
    <property type="entry name" value="VACUOLAR TRANSPORTER CHAPERONE 1-RELATED"/>
    <property type="match status" value="1"/>
</dbReference>
<evidence type="ECO:0000256" key="1">
    <source>
        <dbReference type="ARBA" id="ARBA00004128"/>
    </source>
</evidence>
<evidence type="ECO:0000313" key="8">
    <source>
        <dbReference type="EMBL" id="KAF9763982.1"/>
    </source>
</evidence>
<accession>A0A9P6H0H1</accession>
<dbReference type="InterPro" id="IPR003807">
    <property type="entry name" value="DUF202"/>
</dbReference>
<dbReference type="CDD" id="cd07751">
    <property type="entry name" value="PolyPPase_VTC4_like"/>
    <property type="match status" value="1"/>
</dbReference>
<dbReference type="GO" id="GO:0006799">
    <property type="term" value="P:polyphosphate biosynthetic process"/>
    <property type="evidence" value="ECO:0007669"/>
    <property type="project" value="UniProtKB-ARBA"/>
</dbReference>
<dbReference type="InterPro" id="IPR051572">
    <property type="entry name" value="VTC_Complex_Subunit"/>
</dbReference>
<feature type="transmembrane region" description="Helical" evidence="6">
    <location>
        <begin position="550"/>
        <end position="568"/>
    </location>
</feature>
<keyword evidence="3 6" id="KW-0812">Transmembrane</keyword>
<dbReference type="GO" id="GO:0005774">
    <property type="term" value="C:vacuolar membrane"/>
    <property type="evidence" value="ECO:0007669"/>
    <property type="project" value="UniProtKB-SubCell"/>
</dbReference>
<dbReference type="PROSITE" id="PS51382">
    <property type="entry name" value="SPX"/>
    <property type="match status" value="1"/>
</dbReference>
<dbReference type="InterPro" id="IPR042267">
    <property type="entry name" value="VTC_sf"/>
</dbReference>
<evidence type="ECO:0000256" key="3">
    <source>
        <dbReference type="ARBA" id="ARBA00022692"/>
    </source>
</evidence>
<evidence type="ECO:0000259" key="7">
    <source>
        <dbReference type="PROSITE" id="PS51382"/>
    </source>
</evidence>
<dbReference type="PANTHER" id="PTHR46140:SF1">
    <property type="entry name" value="VACUOLAR TRANSPORTER CHAPERONE COMPLEX SUBUNIT 4-RELATED"/>
    <property type="match status" value="1"/>
</dbReference>
<dbReference type="Pfam" id="PF09359">
    <property type="entry name" value="VTC"/>
    <property type="match status" value="1"/>
</dbReference>
<evidence type="ECO:0000256" key="4">
    <source>
        <dbReference type="ARBA" id="ARBA00022989"/>
    </source>
</evidence>
<dbReference type="InterPro" id="IPR004331">
    <property type="entry name" value="SPX_dom"/>
</dbReference>
<evidence type="ECO:0000256" key="2">
    <source>
        <dbReference type="ARBA" id="ARBA00022554"/>
    </source>
</evidence>
<keyword evidence="4 6" id="KW-1133">Transmembrane helix</keyword>
<dbReference type="Gene3D" id="3.20.100.30">
    <property type="entry name" value="VTC, catalytic tunnel domain"/>
    <property type="match status" value="1"/>
</dbReference>
<evidence type="ECO:0000256" key="6">
    <source>
        <dbReference type="SAM" id="Phobius"/>
    </source>
</evidence>
<protein>
    <submittedName>
        <fullName evidence="8">Vacuolar transporter chaperone 4</fullName>
    </submittedName>
</protein>
<dbReference type="EMBL" id="SBJO01000045">
    <property type="protein sequence ID" value="KAF9763982.1"/>
    <property type="molecule type" value="Genomic_DNA"/>
</dbReference>
<keyword evidence="2" id="KW-0926">Vacuole</keyword>
<feature type="transmembrane region" description="Helical" evidence="6">
    <location>
        <begin position="523"/>
        <end position="543"/>
    </location>
</feature>
<dbReference type="Proteomes" id="UP000740883">
    <property type="component" value="Unassembled WGS sequence"/>
</dbReference>
<feature type="domain" description="SPX" evidence="7">
    <location>
        <begin position="1"/>
        <end position="125"/>
    </location>
</feature>
<dbReference type="InterPro" id="IPR018966">
    <property type="entry name" value="VTC_domain"/>
</dbReference>
<dbReference type="SMR" id="A0A9P6H0H1"/>
<comment type="subcellular location">
    <subcellularLocation>
        <location evidence="1">Vacuole membrane</location>
        <topology evidence="1">Multi-pass membrane protein</topology>
    </subcellularLocation>
</comment>
<reference evidence="8 9" key="1">
    <citation type="journal article" date="2020" name="Genome Biol. Evol.">
        <title>Comparative genomics of strictly vertically transmitted, feminizing microsporidia endosymbionts of amphipod crustaceans.</title>
        <authorList>
            <person name="Cormier A."/>
            <person name="Chebbi M.A."/>
            <person name="Giraud I."/>
            <person name="Wattier R."/>
            <person name="Teixeira M."/>
            <person name="Gilbert C."/>
            <person name="Rigaud T."/>
            <person name="Cordaux R."/>
        </authorList>
    </citation>
    <scope>NUCLEOTIDE SEQUENCE [LARGE SCALE GENOMIC DNA]</scope>
    <source>
        <strain evidence="8 9">Ou3-Ou53</strain>
    </source>
</reference>
<evidence type="ECO:0000256" key="5">
    <source>
        <dbReference type="ARBA" id="ARBA00023136"/>
    </source>
</evidence>
<dbReference type="OrthoDB" id="2243669at2759"/>
<keyword evidence="9" id="KW-1185">Reference proteome</keyword>
<dbReference type="AlphaFoldDB" id="A0A9P6H0H1"/>
<dbReference type="Pfam" id="PF02656">
    <property type="entry name" value="DUF202"/>
    <property type="match status" value="1"/>
</dbReference>